<dbReference type="PANTHER" id="PTHR48101:SF1">
    <property type="entry name" value="METHYLMALONYL-COA MUTASE, LARGE SUBUNIT"/>
    <property type="match status" value="1"/>
</dbReference>
<dbReference type="GO" id="GO:0031419">
    <property type="term" value="F:cobalamin binding"/>
    <property type="evidence" value="ECO:0007669"/>
    <property type="project" value="UniProtKB-KW"/>
</dbReference>
<comment type="caution">
    <text evidence="8">The sequence shown here is derived from an EMBL/GenBank/DDBJ whole genome shotgun (WGS) entry which is preliminary data.</text>
</comment>
<accession>U3ALG3</accession>
<dbReference type="PROSITE" id="PS51332">
    <property type="entry name" value="B12_BINDING"/>
    <property type="match status" value="1"/>
</dbReference>
<dbReference type="SUPFAM" id="SSF52242">
    <property type="entry name" value="Cobalamin (vitamin B12)-binding domain"/>
    <property type="match status" value="1"/>
</dbReference>
<dbReference type="GO" id="GO:0046872">
    <property type="term" value="F:metal ion binding"/>
    <property type="evidence" value="ECO:0007669"/>
    <property type="project" value="InterPro"/>
</dbReference>
<evidence type="ECO:0000256" key="5">
    <source>
        <dbReference type="ARBA" id="ARBA00023285"/>
    </source>
</evidence>
<evidence type="ECO:0000256" key="1">
    <source>
        <dbReference type="ARBA" id="ARBA00001922"/>
    </source>
</evidence>
<dbReference type="eggNOG" id="COG2185">
    <property type="taxonomic scope" value="Bacteria"/>
</dbReference>
<dbReference type="PANTHER" id="PTHR48101">
    <property type="entry name" value="METHYLMALONYL-COA MUTASE, MITOCHONDRIAL-RELATED"/>
    <property type="match status" value="1"/>
</dbReference>
<feature type="domain" description="B12-binding" evidence="7">
    <location>
        <begin position="380"/>
        <end position="509"/>
    </location>
</feature>
<keyword evidence="4" id="KW-0413">Isomerase</keyword>
<dbReference type="InterPro" id="IPR016176">
    <property type="entry name" value="Cbl-dep_enz_cat"/>
</dbReference>
<sequence length="514" mass="54005">MTVPPSPPRRPEDATPLVLRPDLPTRAGFDSDHPLAMGAVGRDGPAISHLGDLAALLPKEASVPVVIASDATGPWILAMLAAWAERRPEGASALQGALCNDAIRICQGPASPAWSAEAALDLAADTLSWSRRALPQMRGARLPVAAPMDGDPVPPLAMALQSGLALLAATSRRERPQHLFAAAGGIEFVMPGDTPGHRAAGAYLAQLWHALLTERYGAGFAPREDLVLYSDEKGPGFARISPPEIDVLRAALAWREAEGTFTCDHGPLQIAPPSPATDTAGEAGPERNAALARWRQERDGNAVQKSLLALREAAKRGINVMGPSVACAKAGVTTGEWAAVLAAALPARSRPVSHAQPIPPADLAPAQARLQQAAQGLARPVTLLLVRPGLDGRPWIEHPVFRAAKDCGVDIRDPGARLSPATITQAVSRERPHVLIFCLASTQSAQMTTSILVDLQKAGFGSIPVLGFIASGEEWLGFEEFAGSMTLRNIGETTAPALLDDLANLIISRRSASN</sequence>
<organism evidence="8 9">
    <name type="scientific">Limimaricola cinnabarinus LL-001</name>
    <dbReference type="NCBI Taxonomy" id="1337093"/>
    <lineage>
        <taxon>Bacteria</taxon>
        <taxon>Pseudomonadati</taxon>
        <taxon>Pseudomonadota</taxon>
        <taxon>Alphaproteobacteria</taxon>
        <taxon>Rhodobacterales</taxon>
        <taxon>Paracoccaceae</taxon>
        <taxon>Limimaricola</taxon>
    </lineage>
</organism>
<gene>
    <name evidence="8" type="ORF">MBELCI_1640</name>
</gene>
<evidence type="ECO:0000313" key="8">
    <source>
        <dbReference type="EMBL" id="GAD55588.1"/>
    </source>
</evidence>
<evidence type="ECO:0000256" key="3">
    <source>
        <dbReference type="ARBA" id="ARBA00022628"/>
    </source>
</evidence>
<evidence type="ECO:0000256" key="6">
    <source>
        <dbReference type="SAM" id="MobiDB-lite"/>
    </source>
</evidence>
<dbReference type="Pfam" id="PF01642">
    <property type="entry name" value="MM_CoA_mutase"/>
    <property type="match status" value="2"/>
</dbReference>
<dbReference type="AlphaFoldDB" id="U3ALG3"/>
<dbReference type="OrthoDB" id="7824571at2"/>
<protein>
    <recommendedName>
        <fullName evidence="7">B12-binding domain-containing protein</fullName>
    </recommendedName>
</protein>
<dbReference type="SUPFAM" id="SSF51703">
    <property type="entry name" value="Cobalamin (vitamin B12)-dependent enzymes"/>
    <property type="match status" value="2"/>
</dbReference>
<reference evidence="8" key="1">
    <citation type="journal article" date="2013" name="Genome Announc.">
        <title>Draft Genome Sequence of Loktanella cinnabarina LL-001T, Isolated from Deep-Sea Floor Sediment.</title>
        <authorList>
            <person name="Nishi S."/>
            <person name="Tsubouchi T."/>
            <person name="Takaki Y."/>
            <person name="Koyanagi R."/>
            <person name="Satoh N."/>
            <person name="Maruyama T."/>
            <person name="Hatada Y."/>
        </authorList>
    </citation>
    <scope>NUCLEOTIDE SEQUENCE [LARGE SCALE GENOMIC DNA]</scope>
    <source>
        <strain evidence="8">LL-001</strain>
    </source>
</reference>
<evidence type="ECO:0000313" key="9">
    <source>
        <dbReference type="Proteomes" id="UP000016566"/>
    </source>
</evidence>
<keyword evidence="3" id="KW-0846">Cobalamin</keyword>
<proteinExistence type="inferred from homology"/>
<dbReference type="GO" id="GO:0016866">
    <property type="term" value="F:intramolecular transferase activity"/>
    <property type="evidence" value="ECO:0007669"/>
    <property type="project" value="InterPro"/>
</dbReference>
<evidence type="ECO:0000256" key="2">
    <source>
        <dbReference type="ARBA" id="ARBA00008465"/>
    </source>
</evidence>
<dbReference type="InterPro" id="IPR006158">
    <property type="entry name" value="Cobalamin-bd"/>
</dbReference>
<comment type="similarity">
    <text evidence="2">Belongs to the methylmalonyl-CoA mutase family.</text>
</comment>
<dbReference type="EMBL" id="BATB01000017">
    <property type="protein sequence ID" value="GAD55588.1"/>
    <property type="molecule type" value="Genomic_DNA"/>
</dbReference>
<dbReference type="STRING" id="1337093.MBELCI_1640"/>
<dbReference type="Proteomes" id="UP000016566">
    <property type="component" value="Unassembled WGS sequence"/>
</dbReference>
<keyword evidence="9" id="KW-1185">Reference proteome</keyword>
<dbReference type="RefSeq" id="WP_021693692.1">
    <property type="nucleotide sequence ID" value="NZ_BATB01000017.1"/>
</dbReference>
<evidence type="ECO:0000256" key="4">
    <source>
        <dbReference type="ARBA" id="ARBA00023235"/>
    </source>
</evidence>
<dbReference type="eggNOG" id="COG1884">
    <property type="taxonomic scope" value="Bacteria"/>
</dbReference>
<dbReference type="Gene3D" id="3.20.20.240">
    <property type="entry name" value="Methylmalonyl-CoA mutase"/>
    <property type="match status" value="2"/>
</dbReference>
<dbReference type="InterPro" id="IPR006099">
    <property type="entry name" value="MeMalonylCoA_mutase_a/b_cat"/>
</dbReference>
<feature type="region of interest" description="Disordered" evidence="6">
    <location>
        <begin position="1"/>
        <end position="23"/>
    </location>
</feature>
<name>U3ALG3_9RHOB</name>
<dbReference type="InterPro" id="IPR036724">
    <property type="entry name" value="Cobalamin-bd_sf"/>
</dbReference>
<evidence type="ECO:0000259" key="7">
    <source>
        <dbReference type="PROSITE" id="PS51332"/>
    </source>
</evidence>
<keyword evidence="5" id="KW-0170">Cobalt</keyword>
<comment type="cofactor">
    <cofactor evidence="1">
        <name>adenosylcob(III)alamin</name>
        <dbReference type="ChEBI" id="CHEBI:18408"/>
    </cofactor>
</comment>